<feature type="transmembrane region" description="Helical" evidence="8">
    <location>
        <begin position="146"/>
        <end position="165"/>
    </location>
</feature>
<feature type="transmembrane region" description="Helical" evidence="8">
    <location>
        <begin position="366"/>
        <end position="389"/>
    </location>
</feature>
<keyword evidence="5" id="KW-0325">Glycoprotein</keyword>
<evidence type="ECO:0000256" key="7">
    <source>
        <dbReference type="SAM" id="MobiDB-lite"/>
    </source>
</evidence>
<evidence type="ECO:0000256" key="6">
    <source>
        <dbReference type="ARBA" id="ARBA00038166"/>
    </source>
</evidence>
<feature type="domain" description="Amino acid transporter transmembrane" evidence="9">
    <location>
        <begin position="140"/>
        <end position="490"/>
    </location>
</feature>
<dbReference type="Gene3D" id="1.20.1740.10">
    <property type="entry name" value="Amino acid/polyamine transporter I"/>
    <property type="match status" value="1"/>
</dbReference>
<evidence type="ECO:0000313" key="10">
    <source>
        <dbReference type="EMBL" id="CAF4071018.1"/>
    </source>
</evidence>
<evidence type="ECO:0000256" key="1">
    <source>
        <dbReference type="ARBA" id="ARBA00004141"/>
    </source>
</evidence>
<dbReference type="EMBL" id="CAJOBF010003047">
    <property type="protein sequence ID" value="CAF4071018.1"/>
    <property type="molecule type" value="Genomic_DNA"/>
</dbReference>
<feature type="transmembrane region" description="Helical" evidence="8">
    <location>
        <begin position="410"/>
        <end position="426"/>
    </location>
</feature>
<dbReference type="Proteomes" id="UP000663842">
    <property type="component" value="Unassembled WGS sequence"/>
</dbReference>
<feature type="transmembrane region" description="Helical" evidence="8">
    <location>
        <begin position="432"/>
        <end position="454"/>
    </location>
</feature>
<feature type="domain" description="Amino acid transporter transmembrane" evidence="9">
    <location>
        <begin position="20"/>
        <end position="75"/>
    </location>
</feature>
<feature type="transmembrane region" description="Helical" evidence="8">
    <location>
        <begin position="211"/>
        <end position="231"/>
    </location>
</feature>
<dbReference type="GO" id="GO:0016020">
    <property type="term" value="C:membrane"/>
    <property type="evidence" value="ECO:0007669"/>
    <property type="project" value="UniProtKB-SubCell"/>
</dbReference>
<protein>
    <recommendedName>
        <fullName evidence="9">Amino acid transporter transmembrane domain-containing protein</fullName>
    </recommendedName>
</protein>
<comment type="subcellular location">
    <subcellularLocation>
        <location evidence="1">Membrane</location>
        <topology evidence="1">Multi-pass membrane protein</topology>
    </subcellularLocation>
</comment>
<comment type="caution">
    <text evidence="10">The sequence shown here is derived from an EMBL/GenBank/DDBJ whole genome shotgun (WGS) entry which is preliminary data.</text>
</comment>
<organism evidence="10 11">
    <name type="scientific">Rotaria magnacalcarata</name>
    <dbReference type="NCBI Taxonomy" id="392030"/>
    <lineage>
        <taxon>Eukaryota</taxon>
        <taxon>Metazoa</taxon>
        <taxon>Spiralia</taxon>
        <taxon>Gnathifera</taxon>
        <taxon>Rotifera</taxon>
        <taxon>Eurotatoria</taxon>
        <taxon>Bdelloidea</taxon>
        <taxon>Philodinida</taxon>
        <taxon>Philodinidae</taxon>
        <taxon>Rotaria</taxon>
    </lineage>
</organism>
<proteinExistence type="inferred from homology"/>
<evidence type="ECO:0000256" key="5">
    <source>
        <dbReference type="ARBA" id="ARBA00023180"/>
    </source>
</evidence>
<feature type="transmembrane region" description="Helical" evidence="8">
    <location>
        <begin position="315"/>
        <end position="339"/>
    </location>
</feature>
<feature type="transmembrane region" description="Helical" evidence="8">
    <location>
        <begin position="243"/>
        <end position="261"/>
    </location>
</feature>
<evidence type="ECO:0000313" key="11">
    <source>
        <dbReference type="Proteomes" id="UP000663842"/>
    </source>
</evidence>
<name>A0A819SV34_9BILA</name>
<evidence type="ECO:0000259" key="9">
    <source>
        <dbReference type="Pfam" id="PF01490"/>
    </source>
</evidence>
<dbReference type="Pfam" id="PF01490">
    <property type="entry name" value="Aa_trans"/>
    <property type="match status" value="2"/>
</dbReference>
<keyword evidence="4 8" id="KW-0472">Membrane</keyword>
<gene>
    <name evidence="10" type="ORF">UXM345_LOCUS20440</name>
</gene>
<dbReference type="AlphaFoldDB" id="A0A819SV34"/>
<evidence type="ECO:0000256" key="3">
    <source>
        <dbReference type="ARBA" id="ARBA00022989"/>
    </source>
</evidence>
<sequence>MLPSRGATQTKSGEATFSQSTGMIYIFNIIVGTGALALPKAFHEGGYVLSTFLLLILGFFSYISATYMIEAMAIANYMRRKIVHRRLGTIVPTVNDDEETADESDRAPLLPAAINSEDIYASTGTEERHDFDIVEKIEMGEMADMFLNKLGLVIFYFCISLYLFGDLAIYGSAVPKSIRDVICTYEPVNCNTSITSNDLCWESSKLTRHHVYQIFVVVFFWTLGLFVFGNAQKTKFLQMVTTLCRWSAFLSMIILCIIHLAKRSSSQHPDPIRPVIFHFRSLPPLFGICVYSFMCHHSIPSIISPIRSKNKLSYLFAYDYICIALFYLLLSLTAVFTFAKFEDLYTLNFRPTTRCNQSAVNVPKVLAYYIALFPVFTLSSSFPIIGITLRNNLETVFKSCLNVQRKQRSVLVVCVLLIPCTVSILTENINFLVGFTGSYAGVAVQYVIPALLVYNARRQAQLKLRGPIHFPNQSFFQNRYWVFCVLLWAWYTSNDILRSSKLDLLILDIDLSQTVVNFTAINTYDTSTPIPYIIDHLRQSQMNDNELGFIAEFDEDKLQPIEACYCTCASGAREVGMRSHTTALLWHLGVENAVTQTSDHPLSATRLFTTIDDSMRFTDDELESESGNQSLYIEPNIDNSGDDEDSDW</sequence>
<dbReference type="PANTHER" id="PTHR16189:SF0">
    <property type="entry name" value="TRANSMEMBRANE PROTEIN 104"/>
    <property type="match status" value="1"/>
</dbReference>
<feature type="region of interest" description="Disordered" evidence="7">
    <location>
        <begin position="620"/>
        <end position="648"/>
    </location>
</feature>
<reference evidence="10" key="1">
    <citation type="submission" date="2021-02" db="EMBL/GenBank/DDBJ databases">
        <authorList>
            <person name="Nowell W R."/>
        </authorList>
    </citation>
    <scope>NUCLEOTIDE SEQUENCE</scope>
</reference>
<feature type="transmembrane region" description="Helical" evidence="8">
    <location>
        <begin position="21"/>
        <end position="42"/>
    </location>
</feature>
<dbReference type="PANTHER" id="PTHR16189">
    <property type="entry name" value="TRANSMEMBRANE PROTEIN 104-RELATED"/>
    <property type="match status" value="1"/>
</dbReference>
<keyword evidence="3 8" id="KW-1133">Transmembrane helix</keyword>
<feature type="transmembrane region" description="Helical" evidence="8">
    <location>
        <begin position="281"/>
        <end position="303"/>
    </location>
</feature>
<evidence type="ECO:0000256" key="4">
    <source>
        <dbReference type="ARBA" id="ARBA00023136"/>
    </source>
</evidence>
<dbReference type="InterPro" id="IPR013057">
    <property type="entry name" value="AA_transpt_TM"/>
</dbReference>
<feature type="transmembrane region" description="Helical" evidence="8">
    <location>
        <begin position="48"/>
        <end position="77"/>
    </location>
</feature>
<keyword evidence="2 8" id="KW-0812">Transmembrane</keyword>
<comment type="similarity">
    <text evidence="6">Belongs to the TMEM104 family.</text>
</comment>
<accession>A0A819SV34</accession>
<evidence type="ECO:0000256" key="8">
    <source>
        <dbReference type="SAM" id="Phobius"/>
    </source>
</evidence>
<evidence type="ECO:0000256" key="2">
    <source>
        <dbReference type="ARBA" id="ARBA00022692"/>
    </source>
</evidence>